<feature type="coiled-coil region" evidence="4">
    <location>
        <begin position="254"/>
        <end position="281"/>
    </location>
</feature>
<gene>
    <name evidence="6" type="ORF">LCGC14_0197430</name>
</gene>
<dbReference type="SUPFAM" id="SSF75620">
    <property type="entry name" value="Release factor"/>
    <property type="match status" value="1"/>
</dbReference>
<evidence type="ECO:0000256" key="1">
    <source>
        <dbReference type="ARBA" id="ARBA00010835"/>
    </source>
</evidence>
<comment type="caution">
    <text evidence="6">The sequence shown here is derived from an EMBL/GenBank/DDBJ whole genome shotgun (WGS) entry which is preliminary data.</text>
</comment>
<dbReference type="GO" id="GO:0003747">
    <property type="term" value="F:translation release factor activity"/>
    <property type="evidence" value="ECO:0007669"/>
    <property type="project" value="InterPro"/>
</dbReference>
<dbReference type="Gene3D" id="3.30.160.20">
    <property type="match status" value="1"/>
</dbReference>
<dbReference type="InterPro" id="IPR045853">
    <property type="entry name" value="Pep_chain_release_fac_I_sf"/>
</dbReference>
<dbReference type="Pfam" id="PF03462">
    <property type="entry name" value="PCRF"/>
    <property type="match status" value="1"/>
</dbReference>
<dbReference type="InterPro" id="IPR050057">
    <property type="entry name" value="Prokaryotic/Mito_RF"/>
</dbReference>
<name>A0A0F9UPI4_9ZZZZ</name>
<dbReference type="NCBIfam" id="NF001859">
    <property type="entry name" value="PRK00591.1"/>
    <property type="match status" value="1"/>
</dbReference>
<feature type="coiled-coil region" evidence="4">
    <location>
        <begin position="36"/>
        <end position="100"/>
    </location>
</feature>
<dbReference type="Pfam" id="PF00472">
    <property type="entry name" value="RF-1"/>
    <property type="match status" value="1"/>
</dbReference>
<dbReference type="PANTHER" id="PTHR43804:SF7">
    <property type="entry name" value="LD18447P"/>
    <property type="match status" value="1"/>
</dbReference>
<dbReference type="EMBL" id="LAZR01000085">
    <property type="protein sequence ID" value="KKN93554.1"/>
    <property type="molecule type" value="Genomic_DNA"/>
</dbReference>
<keyword evidence="4" id="KW-0175">Coiled coil</keyword>
<dbReference type="AlphaFoldDB" id="A0A0F9UPI4"/>
<dbReference type="FunFam" id="3.30.160.20:FF:000004">
    <property type="entry name" value="Peptide chain release factor 1"/>
    <property type="match status" value="1"/>
</dbReference>
<dbReference type="Gene3D" id="6.10.140.1950">
    <property type="match status" value="1"/>
</dbReference>
<dbReference type="PANTHER" id="PTHR43804">
    <property type="entry name" value="LD18447P"/>
    <property type="match status" value="1"/>
</dbReference>
<proteinExistence type="inferred from homology"/>
<dbReference type="GO" id="GO:0005737">
    <property type="term" value="C:cytoplasm"/>
    <property type="evidence" value="ECO:0007669"/>
    <property type="project" value="UniProtKB-ARBA"/>
</dbReference>
<dbReference type="SMART" id="SM00937">
    <property type="entry name" value="PCRF"/>
    <property type="match status" value="1"/>
</dbReference>
<keyword evidence="3" id="KW-0648">Protein biosynthesis</keyword>
<dbReference type="PROSITE" id="PS00745">
    <property type="entry name" value="RF_PROK_I"/>
    <property type="match status" value="1"/>
</dbReference>
<evidence type="ECO:0000313" key="6">
    <source>
        <dbReference type="EMBL" id="KKN93554.1"/>
    </source>
</evidence>
<evidence type="ECO:0000256" key="2">
    <source>
        <dbReference type="ARBA" id="ARBA00022481"/>
    </source>
</evidence>
<accession>A0A0F9UPI4</accession>
<dbReference type="FunFam" id="3.30.70.1660:FF:000002">
    <property type="entry name" value="Peptide chain release factor 1"/>
    <property type="match status" value="1"/>
</dbReference>
<evidence type="ECO:0000256" key="3">
    <source>
        <dbReference type="ARBA" id="ARBA00022917"/>
    </source>
</evidence>
<sequence>MVSPEETQKEYDDIIKKLSDPELVSNWGNFEELSKKKNYLEKIITKTNELQDIKKRIEEDQTILNAKENPSLIGLAESELSNLYNQEEKLKNELNNLLKREEEPRIDSVIIEIRAGTGGEEASLFAKDLFRMYSKYAQSCGWKQRTLASRLGDLGGYKEVIFELSGSNVFSEMQYEGGVHRVQRIPETEKLGRIHTSTTTVAVLPKPKKTQIKINPSDLKIDLYRASGPGGQHVNKRETAVRITHLPSGIVVTSQAERNQRQNKENAMTILEAKLLEKKEMADQEELHEKRKTQIGWAKRAEKIRTYNFPQNRLTDHRIKKSWKNLEEIFEGKLGIVIKNLRANL</sequence>
<keyword evidence="2" id="KW-0488">Methylation</keyword>
<evidence type="ECO:0000259" key="5">
    <source>
        <dbReference type="PROSITE" id="PS00745"/>
    </source>
</evidence>
<protein>
    <recommendedName>
        <fullName evidence="5">Prokaryotic-type class I peptide chain release factors domain-containing protein</fullName>
    </recommendedName>
</protein>
<organism evidence="6">
    <name type="scientific">marine sediment metagenome</name>
    <dbReference type="NCBI Taxonomy" id="412755"/>
    <lineage>
        <taxon>unclassified sequences</taxon>
        <taxon>metagenomes</taxon>
        <taxon>ecological metagenomes</taxon>
    </lineage>
</organism>
<dbReference type="InterPro" id="IPR000352">
    <property type="entry name" value="Pep_chain_release_fac_I"/>
</dbReference>
<comment type="similarity">
    <text evidence="1">Belongs to the prokaryotic/mitochondrial release factor family.</text>
</comment>
<feature type="domain" description="Prokaryotic-type class I peptide chain release factors" evidence="5">
    <location>
        <begin position="225"/>
        <end position="241"/>
    </location>
</feature>
<reference evidence="6" key="1">
    <citation type="journal article" date="2015" name="Nature">
        <title>Complex archaea that bridge the gap between prokaryotes and eukaryotes.</title>
        <authorList>
            <person name="Spang A."/>
            <person name="Saw J.H."/>
            <person name="Jorgensen S.L."/>
            <person name="Zaremba-Niedzwiedzka K."/>
            <person name="Martijn J."/>
            <person name="Lind A.E."/>
            <person name="van Eijk R."/>
            <person name="Schleper C."/>
            <person name="Guy L."/>
            <person name="Ettema T.J."/>
        </authorList>
    </citation>
    <scope>NUCLEOTIDE SEQUENCE</scope>
</reference>
<dbReference type="InterPro" id="IPR005139">
    <property type="entry name" value="PCRF"/>
</dbReference>
<dbReference type="Gene3D" id="3.30.70.1660">
    <property type="match status" value="1"/>
</dbReference>
<evidence type="ECO:0000256" key="4">
    <source>
        <dbReference type="SAM" id="Coils"/>
    </source>
</evidence>